<protein>
    <recommendedName>
        <fullName evidence="3">Nucleotidyl transferase</fullName>
    </recommendedName>
</protein>
<proteinExistence type="predicted"/>
<evidence type="ECO:0000313" key="1">
    <source>
        <dbReference type="EMBL" id="CAI4211673.1"/>
    </source>
</evidence>
<evidence type="ECO:0008006" key="3">
    <source>
        <dbReference type="Google" id="ProtNLM"/>
    </source>
</evidence>
<dbReference type="Proteomes" id="UP000838763">
    <property type="component" value="Unassembled WGS sequence"/>
</dbReference>
<accession>A0A9P1M637</accession>
<dbReference type="EMBL" id="CALLCH030000002">
    <property type="protein sequence ID" value="CAI4211673.1"/>
    <property type="molecule type" value="Genomic_DNA"/>
</dbReference>
<keyword evidence="2" id="KW-1185">Reference proteome</keyword>
<dbReference type="AlphaFoldDB" id="A0A9P1M637"/>
<gene>
    <name evidence="1" type="ORF">PPNO1_LOCUS1449</name>
</gene>
<evidence type="ECO:0000313" key="2">
    <source>
        <dbReference type="Proteomes" id="UP000838763"/>
    </source>
</evidence>
<name>A0A9P1M637_9PEZI</name>
<dbReference type="Gene3D" id="3.30.460.40">
    <property type="match status" value="1"/>
</dbReference>
<dbReference type="SUPFAM" id="SSF81301">
    <property type="entry name" value="Nucleotidyltransferase"/>
    <property type="match status" value="1"/>
</dbReference>
<comment type="caution">
    <text evidence="1">The sequence shown here is derived from an EMBL/GenBank/DDBJ whole genome shotgun (WGS) entry which is preliminary data.</text>
</comment>
<dbReference type="OrthoDB" id="5419802at2759"/>
<organism evidence="1 2">
    <name type="scientific">Parascedosporium putredinis</name>
    <dbReference type="NCBI Taxonomy" id="1442378"/>
    <lineage>
        <taxon>Eukaryota</taxon>
        <taxon>Fungi</taxon>
        <taxon>Dikarya</taxon>
        <taxon>Ascomycota</taxon>
        <taxon>Pezizomycotina</taxon>
        <taxon>Sordariomycetes</taxon>
        <taxon>Hypocreomycetidae</taxon>
        <taxon>Microascales</taxon>
        <taxon>Microascaceae</taxon>
        <taxon>Parascedosporium</taxon>
    </lineage>
</organism>
<sequence length="336" mass="36804">MCLFFTRRHDNLNGKGSSYVHGPRPIPIPIHLPVDVHDTKVNPKKASTTLTTIPSALSAATSIGASIATVPTTPTIAGSPLPGSTQSSATNVSAPVTLGPVLKVPAVPRRPESICHLDMSRRDMYAALAIIYKTLSDVPYAIIGGVACIVLGSPRPTKDLDIVVPDGRAAEAAALLAATGAFGTEVSHNGRRRTWYHASQHRNYNLDILEPHDINQSFTSTGGVPKTILANGYPVLHPTQLLNFKIASWMDRMHTHGYKKINHAKDIRFLTNWLAREHITVTKEEVTHATDDFLVLFSASYPGMEKAFDKIGLSRVGRSKRNSIDSRWKDDDWWYS</sequence>
<dbReference type="InterPro" id="IPR043519">
    <property type="entry name" value="NT_sf"/>
</dbReference>
<reference evidence="1" key="1">
    <citation type="submission" date="2022-11" db="EMBL/GenBank/DDBJ databases">
        <authorList>
            <person name="Scott C."/>
            <person name="Bruce N."/>
        </authorList>
    </citation>
    <scope>NUCLEOTIDE SEQUENCE</scope>
</reference>